<organism evidence="4 5">
    <name type="scientific">Zhongshania aquimaris</name>
    <dbReference type="NCBI Taxonomy" id="2857107"/>
    <lineage>
        <taxon>Bacteria</taxon>
        <taxon>Pseudomonadati</taxon>
        <taxon>Pseudomonadota</taxon>
        <taxon>Gammaproteobacteria</taxon>
        <taxon>Cellvibrionales</taxon>
        <taxon>Spongiibacteraceae</taxon>
        <taxon>Zhongshania</taxon>
    </lineage>
</organism>
<evidence type="ECO:0000256" key="2">
    <source>
        <dbReference type="SAM" id="MobiDB-lite"/>
    </source>
</evidence>
<evidence type="ECO:0000259" key="3">
    <source>
        <dbReference type="Pfam" id="PF01642"/>
    </source>
</evidence>
<keyword evidence="1" id="KW-0413">Isomerase</keyword>
<dbReference type="Pfam" id="PF01642">
    <property type="entry name" value="MM_CoA_mutase"/>
    <property type="match status" value="1"/>
</dbReference>
<dbReference type="PANTHER" id="PTHR48101">
    <property type="entry name" value="METHYLMALONYL-COA MUTASE, MITOCHONDRIAL-RELATED"/>
    <property type="match status" value="1"/>
</dbReference>
<dbReference type="RefSeq" id="WP_219044902.1">
    <property type="nucleotide sequence ID" value="NZ_JAHWDQ010000007.1"/>
</dbReference>
<evidence type="ECO:0000313" key="4">
    <source>
        <dbReference type="EMBL" id="MBW2942656.1"/>
    </source>
</evidence>
<feature type="domain" description="Methylmalonyl-CoA mutase alpha/beta chain catalytic" evidence="3">
    <location>
        <begin position="57"/>
        <end position="572"/>
    </location>
</feature>
<accession>A0ABS6VYE1</accession>
<protein>
    <recommendedName>
        <fullName evidence="3">Methylmalonyl-CoA mutase alpha/beta chain catalytic domain-containing protein</fullName>
    </recommendedName>
</protein>
<evidence type="ECO:0000313" key="5">
    <source>
        <dbReference type="Proteomes" id="UP001166291"/>
    </source>
</evidence>
<reference evidence="4" key="1">
    <citation type="submission" date="2021-07" db="EMBL/GenBank/DDBJ databases">
        <title>Zhongshania sp. CAU 1632 isolated from seawater.</title>
        <authorList>
            <person name="Kim W."/>
        </authorList>
    </citation>
    <scope>NUCLEOTIDE SEQUENCE</scope>
    <source>
        <strain evidence="4">CAU 1632</strain>
    </source>
</reference>
<dbReference type="NCBIfam" id="TIGR00641">
    <property type="entry name" value="acid_CoA_mut_N"/>
    <property type="match status" value="1"/>
</dbReference>
<feature type="region of interest" description="Disordered" evidence="2">
    <location>
        <begin position="1"/>
        <end position="48"/>
    </location>
</feature>
<keyword evidence="5" id="KW-1185">Reference proteome</keyword>
<dbReference type="PANTHER" id="PTHR48101:SF1">
    <property type="entry name" value="METHYLMALONYL-COA MUTASE, LARGE SUBUNIT"/>
    <property type="match status" value="1"/>
</dbReference>
<evidence type="ECO:0000256" key="1">
    <source>
        <dbReference type="ARBA" id="ARBA00023235"/>
    </source>
</evidence>
<gene>
    <name evidence="4" type="ORF">KXJ70_17795</name>
</gene>
<dbReference type="EMBL" id="JAHWDQ010000007">
    <property type="protein sequence ID" value="MBW2942656.1"/>
    <property type="molecule type" value="Genomic_DNA"/>
</dbReference>
<feature type="compositionally biased region" description="Basic and acidic residues" evidence="2">
    <location>
        <begin position="1"/>
        <end position="10"/>
    </location>
</feature>
<feature type="compositionally biased region" description="Polar residues" evidence="2">
    <location>
        <begin position="13"/>
        <end position="25"/>
    </location>
</feature>
<proteinExistence type="predicted"/>
<dbReference type="InterPro" id="IPR006099">
    <property type="entry name" value="MeMalonylCoA_mutase_a/b_cat"/>
</dbReference>
<sequence length="582" mass="65124">MTAEHKDQVRGCKQTSDAQNSSSTIAAEAQRWQEQTRAPFVSENPERRESFETQALKWPINPLYSPADLEALGFDYMKDLGFPGEYPYTRGTKANGHRSNFWTMTQVTGFGKGEEWAKRARYMLDQGLSGLILEHDLATTNGYDSDDPIVEGEVGRAGMALDSLEDLEKAFDLPFDKLQYLMSVCNAPQPVNLAMIIAALEKKNVDPKDFVLHIVNGILIEYICVGRYIYPPEHGLRLATDCIEYIIRHHPNWAPISIISAQLQPAKANPVQEIAFSLAIACAYIDETLKRGFDIDTVAPYFHFVVNVDMDFFEGICKLRAFRKCWARLMKERYGATNPDAMKIRMMTSPTTIALTLQQPLNNIGRLAIMATACALGGAGDNMTTPLHDEAHSLPAEEAIRVGAALQHIVAHETGVAETIDPLAGSYYVETLTKQMEDAAFAEMDKIFDMGGAVKAIEKGYFQRALGREQYERNKDVEEGRRKWVGVNHLKLAEEKREIEIFRLNDAMEEEQIAKVRELRERRDQDAVNAALAKVKAAAINGDNMVVSCLEAVKVYATHGELCHAMREVFGEYHADSQLGGF</sequence>
<comment type="caution">
    <text evidence="4">The sequence shown here is derived from an EMBL/GenBank/DDBJ whole genome shotgun (WGS) entry which is preliminary data.</text>
</comment>
<dbReference type="Proteomes" id="UP001166291">
    <property type="component" value="Unassembled WGS sequence"/>
</dbReference>
<dbReference type="InterPro" id="IPR006098">
    <property type="entry name" value="MMCoA_mutase_a_cat"/>
</dbReference>
<name>A0ABS6VYE1_9GAMM</name>